<protein>
    <submittedName>
        <fullName evidence="1">Uncharacterized protein</fullName>
    </submittedName>
</protein>
<name>X0C543_FUSOX</name>
<accession>X0C543</accession>
<sequence length="48" mass="5695">MKRPSLSSENSSNIRRLTHAHEKMSLKSLKCWKTAQFRNRSLLEKCFD</sequence>
<keyword evidence="2" id="KW-1185">Reference proteome</keyword>
<proteinExistence type="predicted"/>
<reference evidence="1 2" key="1">
    <citation type="submission" date="2011-11" db="EMBL/GenBank/DDBJ databases">
        <title>The Genome Sequence of Fusarium oxysporum PHW815.</title>
        <authorList>
            <consortium name="The Broad Institute Genome Sequencing Platform"/>
            <person name="Ma L.-J."/>
            <person name="Gale L.R."/>
            <person name="Schwartz D.C."/>
            <person name="Zhou S."/>
            <person name="Corby-Kistler H."/>
            <person name="Young S.K."/>
            <person name="Zeng Q."/>
            <person name="Gargeya S."/>
            <person name="Fitzgerald M."/>
            <person name="Haas B."/>
            <person name="Abouelleil A."/>
            <person name="Alvarado L."/>
            <person name="Arachchi H.M."/>
            <person name="Berlin A."/>
            <person name="Brown A."/>
            <person name="Chapman S.B."/>
            <person name="Chen Z."/>
            <person name="Dunbar C."/>
            <person name="Freedman E."/>
            <person name="Gearin G."/>
            <person name="Goldberg J."/>
            <person name="Griggs A."/>
            <person name="Gujja S."/>
            <person name="Heiman D."/>
            <person name="Howarth C."/>
            <person name="Larson L."/>
            <person name="Lui A."/>
            <person name="MacDonald P.J.P."/>
            <person name="Montmayeur A."/>
            <person name="Murphy C."/>
            <person name="Neiman D."/>
            <person name="Pearson M."/>
            <person name="Priest M."/>
            <person name="Roberts A."/>
            <person name="Saif S."/>
            <person name="Shea T."/>
            <person name="Shenoy N."/>
            <person name="Sisk P."/>
            <person name="Stolte C."/>
            <person name="Sykes S."/>
            <person name="Wortman J."/>
            <person name="Nusbaum C."/>
            <person name="Birren B."/>
        </authorList>
    </citation>
    <scope>NUCLEOTIDE SEQUENCE [LARGE SCALE GENOMIC DNA]</scope>
    <source>
        <strain evidence="1 2">54005</strain>
    </source>
</reference>
<dbReference type="Proteomes" id="UP000030663">
    <property type="component" value="Unassembled WGS sequence"/>
</dbReference>
<dbReference type="HOGENOM" id="CLU_3160061_0_0_1"/>
<gene>
    <name evidence="1" type="ORF">FOQG_17424</name>
</gene>
<evidence type="ECO:0000313" key="1">
    <source>
        <dbReference type="EMBL" id="EXK77877.1"/>
    </source>
</evidence>
<organism evidence="1 2">
    <name type="scientific">Fusarium oxysporum f. sp. raphani 54005</name>
    <dbReference type="NCBI Taxonomy" id="1089458"/>
    <lineage>
        <taxon>Eukaryota</taxon>
        <taxon>Fungi</taxon>
        <taxon>Dikarya</taxon>
        <taxon>Ascomycota</taxon>
        <taxon>Pezizomycotina</taxon>
        <taxon>Sordariomycetes</taxon>
        <taxon>Hypocreomycetidae</taxon>
        <taxon>Hypocreales</taxon>
        <taxon>Nectriaceae</taxon>
        <taxon>Fusarium</taxon>
        <taxon>Fusarium oxysporum species complex</taxon>
    </lineage>
</organism>
<evidence type="ECO:0000313" key="2">
    <source>
        <dbReference type="Proteomes" id="UP000030663"/>
    </source>
</evidence>
<dbReference type="EMBL" id="JH658564">
    <property type="protein sequence ID" value="EXK77877.1"/>
    <property type="molecule type" value="Genomic_DNA"/>
</dbReference>
<dbReference type="AlphaFoldDB" id="X0C543"/>